<evidence type="ECO:0000313" key="4">
    <source>
        <dbReference type="Proteomes" id="UP001328107"/>
    </source>
</evidence>
<proteinExistence type="predicted"/>
<accession>A0AAN5C8S2</accession>
<dbReference type="Proteomes" id="UP001328107">
    <property type="component" value="Unassembled WGS sequence"/>
</dbReference>
<evidence type="ECO:0000256" key="2">
    <source>
        <dbReference type="SAM" id="SignalP"/>
    </source>
</evidence>
<keyword evidence="2" id="KW-0732">Signal</keyword>
<keyword evidence="4" id="KW-1185">Reference proteome</keyword>
<feature type="non-terminal residue" evidence="3">
    <location>
        <position position="1"/>
    </location>
</feature>
<reference evidence="4" key="1">
    <citation type="submission" date="2022-10" db="EMBL/GenBank/DDBJ databases">
        <title>Genome assembly of Pristionchus species.</title>
        <authorList>
            <person name="Yoshida K."/>
            <person name="Sommer R.J."/>
        </authorList>
    </citation>
    <scope>NUCLEOTIDE SEQUENCE [LARGE SCALE GENOMIC DNA]</scope>
    <source>
        <strain evidence="4">RS5460</strain>
    </source>
</reference>
<name>A0AAN5C8S2_9BILA</name>
<gene>
    <name evidence="3" type="ORF">PMAYCL1PPCAC_05075</name>
</gene>
<dbReference type="EMBL" id="BTRK01000002">
    <property type="protein sequence ID" value="GMR34880.1"/>
    <property type="molecule type" value="Genomic_DNA"/>
</dbReference>
<dbReference type="AlphaFoldDB" id="A0AAN5C8S2"/>
<evidence type="ECO:0000256" key="1">
    <source>
        <dbReference type="SAM" id="MobiDB-lite"/>
    </source>
</evidence>
<organism evidence="3 4">
    <name type="scientific">Pristionchus mayeri</name>
    <dbReference type="NCBI Taxonomy" id="1317129"/>
    <lineage>
        <taxon>Eukaryota</taxon>
        <taxon>Metazoa</taxon>
        <taxon>Ecdysozoa</taxon>
        <taxon>Nematoda</taxon>
        <taxon>Chromadorea</taxon>
        <taxon>Rhabditida</taxon>
        <taxon>Rhabditina</taxon>
        <taxon>Diplogasteromorpha</taxon>
        <taxon>Diplogasteroidea</taxon>
        <taxon>Neodiplogasteridae</taxon>
        <taxon>Pristionchus</taxon>
    </lineage>
</organism>
<sequence>KISVMTTSLIILASVLSLSAAQMTFSDGWEKRAASHPYSHHYVLRRVTRSGGARSPQASREVDAVAGAAGPDEAKNPSITAITDCQQEYMAGIRELHVAMIELYSRYQTCENAQTNPLLPGTHQKTARF</sequence>
<protein>
    <submittedName>
        <fullName evidence="3">Uncharacterized protein</fullName>
    </submittedName>
</protein>
<comment type="caution">
    <text evidence="3">The sequence shown here is derived from an EMBL/GenBank/DDBJ whole genome shotgun (WGS) entry which is preliminary data.</text>
</comment>
<feature type="chain" id="PRO_5042890815" evidence="2">
    <location>
        <begin position="22"/>
        <end position="129"/>
    </location>
</feature>
<feature type="signal peptide" evidence="2">
    <location>
        <begin position="1"/>
        <end position="21"/>
    </location>
</feature>
<feature type="region of interest" description="Disordered" evidence="1">
    <location>
        <begin position="49"/>
        <end position="73"/>
    </location>
</feature>
<evidence type="ECO:0000313" key="3">
    <source>
        <dbReference type="EMBL" id="GMR34880.1"/>
    </source>
</evidence>